<evidence type="ECO:0000313" key="7">
    <source>
        <dbReference type="Proteomes" id="UP001276659"/>
    </source>
</evidence>
<evidence type="ECO:0000259" key="5">
    <source>
        <dbReference type="PROSITE" id="PS50048"/>
    </source>
</evidence>
<evidence type="ECO:0000256" key="1">
    <source>
        <dbReference type="ARBA" id="ARBA00004123"/>
    </source>
</evidence>
<protein>
    <recommendedName>
        <fullName evidence="5">Zn(2)-C6 fungal-type domain-containing protein</fullName>
    </recommendedName>
</protein>
<comment type="caution">
    <text evidence="6">The sequence shown here is derived from an EMBL/GenBank/DDBJ whole genome shotgun (WGS) entry which is preliminary data.</text>
</comment>
<dbReference type="InterPro" id="IPR007219">
    <property type="entry name" value="XnlR_reg_dom"/>
</dbReference>
<dbReference type="InterPro" id="IPR050613">
    <property type="entry name" value="Sec_Metabolite_Reg"/>
</dbReference>
<dbReference type="GO" id="GO:0000981">
    <property type="term" value="F:DNA-binding transcription factor activity, RNA polymerase II-specific"/>
    <property type="evidence" value="ECO:0007669"/>
    <property type="project" value="InterPro"/>
</dbReference>
<sequence>MNFAFYQVAGQRPSTESNDAQQSPTQGSNIPNMTPTPPSASSSGQFSPDGSYRVVRKRNRVPLSCAPCRNRKLKCNRSQPCENCVKRGDAMSCSYAAPGSRKKQSSSSQSSNSPDGMQNRIDRLEGLVLSLMTNGSQAPGPAAANRALSLNSSLGSMGYSQDVDVDGGEEEDGVIRGSGAEESETDQVAQSLGVMKVDNNKSMYFGDAHWAAILNDIKEVKSYFSQQVQKQAYEDQMLKVNEAKSRIDAAPQGPMFLFGGSKPPPYSELLSQMPKRSVTDKLVSRYFNSYDPAVHILHPPSWYRQYEKHWQDPLKSGPAWLGQMFAVLCLAMHSYFRMDDEPPEFRGKSLALAANYRGLTGQCLLLADFTKPVNNMIETMVLHLHCEYARSRDAEVGVWVLVGMIARLAMRMGYHRDPKNYPNITPFQGELRRRVWTFVRQSDLLFSFQVGLPSMIRLGDCDTELPRNLFDDEFDEDTETLPPSRPPGEPTPVSYMCAKAIMAFAFGKAVERLHQVSTISYDEIMILDRDLREARAEFPPHLRLRSIEDSMMDPGALVMQRFNLSILYHKGQCVLHRKFLARAREHNRYAHSRRTCVDSSMELLSHQATLHYESRPGHRLHGMKVFISSLTAADFLLAAMIVALDLCYGAEAEGGGQSSGDMYTWGLERRADMIRALEVSNDIWKETRDSSMEAYKASEILGVILRKMKSRGSAAGIPPRNLFPFPGMTNGTDGQAFPGPVEEKPEHSAAMTLGMLSNGGMTPGSAAMFNNAFPPNIGDTQSSGLTPGYSMEEAANGIPSAPSPLSFFGNGNLGGDMPPANLDWDAWDSYIQNASLDPGNQIWSTSMDPALMTPALDGQPQMQQQAPQANMFTAAPGAYMGASTPPNNMPL</sequence>
<dbReference type="Proteomes" id="UP001276659">
    <property type="component" value="Unassembled WGS sequence"/>
</dbReference>
<feature type="domain" description="Zn(2)-C6 fungal-type" evidence="5">
    <location>
        <begin position="64"/>
        <end position="95"/>
    </location>
</feature>
<comment type="subcellular location">
    <subcellularLocation>
        <location evidence="1">Nucleus</location>
    </subcellularLocation>
</comment>
<evidence type="ECO:0000256" key="3">
    <source>
        <dbReference type="ARBA" id="ARBA00023242"/>
    </source>
</evidence>
<keyword evidence="2" id="KW-0479">Metal-binding</keyword>
<proteinExistence type="predicted"/>
<evidence type="ECO:0000313" key="6">
    <source>
        <dbReference type="EMBL" id="KAK3167076.1"/>
    </source>
</evidence>
<dbReference type="PROSITE" id="PS00463">
    <property type="entry name" value="ZN2_CY6_FUNGAL_1"/>
    <property type="match status" value="1"/>
</dbReference>
<dbReference type="GO" id="GO:0006351">
    <property type="term" value="P:DNA-templated transcription"/>
    <property type="evidence" value="ECO:0007669"/>
    <property type="project" value="InterPro"/>
</dbReference>
<feature type="region of interest" description="Disordered" evidence="4">
    <location>
        <begin position="1"/>
        <end position="51"/>
    </location>
</feature>
<feature type="region of interest" description="Disordered" evidence="4">
    <location>
        <begin position="165"/>
        <end position="184"/>
    </location>
</feature>
<feature type="region of interest" description="Disordered" evidence="4">
    <location>
        <begin position="96"/>
        <end position="119"/>
    </location>
</feature>
<accession>A0AAD9YXC6</accession>
<evidence type="ECO:0000256" key="4">
    <source>
        <dbReference type="SAM" id="MobiDB-lite"/>
    </source>
</evidence>
<dbReference type="Gene3D" id="4.10.240.10">
    <property type="entry name" value="Zn(2)-C6 fungal-type DNA-binding domain"/>
    <property type="match status" value="1"/>
</dbReference>
<organism evidence="6 7">
    <name type="scientific">Lepraria neglecta</name>
    <dbReference type="NCBI Taxonomy" id="209136"/>
    <lineage>
        <taxon>Eukaryota</taxon>
        <taxon>Fungi</taxon>
        <taxon>Dikarya</taxon>
        <taxon>Ascomycota</taxon>
        <taxon>Pezizomycotina</taxon>
        <taxon>Lecanoromycetes</taxon>
        <taxon>OSLEUM clade</taxon>
        <taxon>Lecanoromycetidae</taxon>
        <taxon>Lecanorales</taxon>
        <taxon>Lecanorineae</taxon>
        <taxon>Stereocaulaceae</taxon>
        <taxon>Lepraria</taxon>
    </lineage>
</organism>
<reference evidence="6" key="1">
    <citation type="submission" date="2022-11" db="EMBL/GenBank/DDBJ databases">
        <title>Chromosomal genome sequence assembly and mating type (MAT) locus characterization of the leprose asexual lichenized fungus Lepraria neglecta (Nyl.) Erichsen.</title>
        <authorList>
            <person name="Allen J.L."/>
            <person name="Pfeffer B."/>
        </authorList>
    </citation>
    <scope>NUCLEOTIDE SEQUENCE</scope>
    <source>
        <strain evidence="6">Allen 5258</strain>
    </source>
</reference>
<name>A0AAD9YXC6_9LECA</name>
<keyword evidence="7" id="KW-1185">Reference proteome</keyword>
<feature type="compositionally biased region" description="Polar residues" evidence="4">
    <location>
        <begin position="12"/>
        <end position="48"/>
    </location>
</feature>
<dbReference type="GO" id="GO:0008270">
    <property type="term" value="F:zinc ion binding"/>
    <property type="evidence" value="ECO:0007669"/>
    <property type="project" value="InterPro"/>
</dbReference>
<dbReference type="SMART" id="SM00906">
    <property type="entry name" value="Fungal_trans"/>
    <property type="match status" value="1"/>
</dbReference>
<dbReference type="InterPro" id="IPR001138">
    <property type="entry name" value="Zn2Cys6_DnaBD"/>
</dbReference>
<dbReference type="AlphaFoldDB" id="A0AAD9YXC6"/>
<dbReference type="CDD" id="cd12148">
    <property type="entry name" value="fungal_TF_MHR"/>
    <property type="match status" value="1"/>
</dbReference>
<dbReference type="PANTHER" id="PTHR31001">
    <property type="entry name" value="UNCHARACTERIZED TRANSCRIPTIONAL REGULATORY PROTEIN"/>
    <property type="match status" value="1"/>
</dbReference>
<keyword evidence="3" id="KW-0539">Nucleus</keyword>
<dbReference type="SMART" id="SM00066">
    <property type="entry name" value="GAL4"/>
    <property type="match status" value="1"/>
</dbReference>
<evidence type="ECO:0000256" key="2">
    <source>
        <dbReference type="ARBA" id="ARBA00022723"/>
    </source>
</evidence>
<dbReference type="Pfam" id="PF04082">
    <property type="entry name" value="Fungal_trans"/>
    <property type="match status" value="1"/>
</dbReference>
<dbReference type="Pfam" id="PF00172">
    <property type="entry name" value="Zn_clus"/>
    <property type="match status" value="1"/>
</dbReference>
<dbReference type="EMBL" id="JASNWA010000011">
    <property type="protein sequence ID" value="KAK3167076.1"/>
    <property type="molecule type" value="Genomic_DNA"/>
</dbReference>
<dbReference type="PANTHER" id="PTHR31001:SF49">
    <property type="entry name" value="ZN(II)2CYS6 TRANSCRIPTION FACTOR (EUROFUNG)"/>
    <property type="match status" value="1"/>
</dbReference>
<dbReference type="GO" id="GO:0005634">
    <property type="term" value="C:nucleus"/>
    <property type="evidence" value="ECO:0007669"/>
    <property type="project" value="UniProtKB-SubCell"/>
</dbReference>
<dbReference type="SUPFAM" id="SSF57701">
    <property type="entry name" value="Zn2/Cys6 DNA-binding domain"/>
    <property type="match status" value="1"/>
</dbReference>
<dbReference type="PROSITE" id="PS50048">
    <property type="entry name" value="ZN2_CY6_FUNGAL_2"/>
    <property type="match status" value="1"/>
</dbReference>
<dbReference type="InterPro" id="IPR036864">
    <property type="entry name" value="Zn2-C6_fun-type_DNA-bd_sf"/>
</dbReference>
<dbReference type="GO" id="GO:0003677">
    <property type="term" value="F:DNA binding"/>
    <property type="evidence" value="ECO:0007669"/>
    <property type="project" value="InterPro"/>
</dbReference>
<gene>
    <name evidence="6" type="ORF">OEA41_010201</name>
</gene>
<dbReference type="CDD" id="cd00067">
    <property type="entry name" value="GAL4"/>
    <property type="match status" value="1"/>
</dbReference>